<dbReference type="AlphaFoldDB" id="A0A1M7YM10"/>
<name>A0A1M7YM10_9FIRM</name>
<dbReference type="RefSeq" id="WP_073590859.1">
    <property type="nucleotide sequence ID" value="NZ_FRFD01000014.1"/>
</dbReference>
<keyword evidence="2" id="KW-1185">Reference proteome</keyword>
<sequence length="102" mass="11970">MMLDKAEELIEKLEYYNLLCDVKQYKVTEKCQSNITYELNILTAELNDDVLIFDDFQYTLFDNAYVLSAIGINLLEDILFRENNIKLVFKNDAGYININVEI</sequence>
<evidence type="ECO:0000313" key="1">
    <source>
        <dbReference type="EMBL" id="SHO53673.1"/>
    </source>
</evidence>
<dbReference type="EMBL" id="FRFD01000014">
    <property type="protein sequence ID" value="SHO53673.1"/>
    <property type="molecule type" value="Genomic_DNA"/>
</dbReference>
<reference evidence="1 2" key="1">
    <citation type="submission" date="2016-12" db="EMBL/GenBank/DDBJ databases">
        <authorList>
            <person name="Song W.-J."/>
            <person name="Kurnit D.M."/>
        </authorList>
    </citation>
    <scope>NUCLEOTIDE SEQUENCE [LARGE SCALE GENOMIC DNA]</scope>
    <source>
        <strain evidence="1 2">DSM 12503</strain>
    </source>
</reference>
<accession>A0A1M7YM10</accession>
<evidence type="ECO:0000313" key="2">
    <source>
        <dbReference type="Proteomes" id="UP000184612"/>
    </source>
</evidence>
<protein>
    <submittedName>
        <fullName evidence="1">Uncharacterized protein</fullName>
    </submittedName>
</protein>
<dbReference type="Proteomes" id="UP000184612">
    <property type="component" value="Unassembled WGS sequence"/>
</dbReference>
<dbReference type="STRING" id="1121345.SAMN02745217_04228"/>
<proteinExistence type="predicted"/>
<organism evidence="1 2">
    <name type="scientific">Anaerocolumna xylanovorans DSM 12503</name>
    <dbReference type="NCBI Taxonomy" id="1121345"/>
    <lineage>
        <taxon>Bacteria</taxon>
        <taxon>Bacillati</taxon>
        <taxon>Bacillota</taxon>
        <taxon>Clostridia</taxon>
        <taxon>Lachnospirales</taxon>
        <taxon>Lachnospiraceae</taxon>
        <taxon>Anaerocolumna</taxon>
    </lineage>
</organism>
<gene>
    <name evidence="1" type="ORF">SAMN02745217_04228</name>
</gene>